<feature type="chain" id="PRO_5032326101" evidence="10">
    <location>
        <begin position="19"/>
        <end position="1567"/>
    </location>
</feature>
<feature type="transmembrane region" description="Helical" evidence="9">
    <location>
        <begin position="1434"/>
        <end position="1461"/>
    </location>
</feature>
<sequence length="1567" mass="182653">MKLLHLLIFFKLFALFHTQHSIYHSDQVGLFNFGFDCLYAYSTDSEKYDDTTNRITYHLIPYCRRPADNEELIEQDSFIPLSNVFNNITFEKLYENNVTIDQLFNWSAPIDLIEHYVMNHADPTAIFYNCSLPWFGSRCQYRFDKELSSSFHDIARLNFMARSHIYDELPDFNIGTCYPFLSNCYLEYKFMCLDWREICDGKVDCTNGEDEQYCERLATNECSNDSYRCQYSGECIPLIFLRDERNNAECLDGTDETELYASKSDLFGHYCYTVPTFRCEERSSRFQPSLQCGDGQFIPFHLLDSFQDAMCNNGRHILLFLSAKNDYLNIPHETLNELRKSTLDASTVILNQTLSKTQSRFSMILCESIDHKCLSKWYFKVEVPKIHLMFYFIYLPNRLFDDFYYVDEPDFICYRTETCPGFIKYATDIGLDTELTCCHPHQILNNSLTNTNQLDEALNELPFRCATTGNERACSHSSLFHCPMSMKCISKHRLVDGLSDCYYNEDETFPSCQLNDSQRFTCTSEPNKCLSSIALFNGRNECKDKEDEMNEYDRNIFNGYLSMGIICDRKKHPLLLRRNETDETNCEHWPCNNPYTRCDGIQNCPDISDEQNCPRLYYTLQDGTCFKTAITNLFCEPVMHLIEQKFNAKMVSVEYNNSLHDTINVSREEYCTSHPKCHTLRTACKYITVDTAHINICSVSSTAYCFWEYSFWKAMLRANICPLDLGDMDDEVQAESFFTPSQIGDFPLVSITTTLSNKTTLEATKSTVVPTIFDKLNNWYCNRGILVRFNHSQSKKCLCPPSYFGSRCQWQNQRISLTLQLEYRTDAFINIVFQLIIMLLDKQRQITTYHEQITYIPKQDCGRKYNIYLLYPTKPKNLSANYSVHIDVFNKISLTYLASWHLPISFQFLPVNRIARHLFIPSTPIISKICPLSCGQHGRCVEYINGNFSYFCQCKQGYSGLFCERKYNCSCSSDSLCLSSSICVCPMNKFGSKCYLTRSICQPNPCQNHGLCVPVDDRIGLKQFICLCQENSYGLTCKFNKNRIDIQFDNKKMNLLPFIYVHFITGLVTQRHQQTTVLKKIHIGQSLITIHIRYSFHIVFIELVDRTYYLLILREKSLDSEHIQTNILTNYQCLSLILLTNTSFANDFFLHRVKLYPLLCRQNDDLKCFYDEKHMCICDTNRFSNCFTFNTSLSHDCQGENICQNDGQCFQDNPKCPVQSVCSCQECYYGTKCQFSTKRFVFSLDSILGYHIQPNLPMSQQLFIIKICILITTIMFALGLANGLLAVGTFRIKKINQTGCSVYLLVSSWNSLVLIMIFYLKFWHLLLSQMLIITNQFYLQINCVMLDMLINVLISTNDWLYGCVAIERLLTVSKGIKFDQNKSKRFAKWISLCIFLMAILTRIQDPIHRQLVDDIDVDQRRTWCIVEYSSTLNVFNICIILFHFLIPFLINLISTIMIILLMARSRSTIQNLTTFNEHLKQQFHKYKHHFIALCLLLILTLPRLIISFISGCMKSSTNPWLFLLGYFLSFIPSMMTFFVFVLTAEKYKEEFNTAVQRTIRQIRTRFN</sequence>
<evidence type="ECO:0000256" key="2">
    <source>
        <dbReference type="ARBA" id="ARBA00022692"/>
    </source>
</evidence>
<feature type="domain" description="EGF-like" evidence="11">
    <location>
        <begin position="997"/>
        <end position="1038"/>
    </location>
</feature>
<evidence type="ECO:0000313" key="14">
    <source>
        <dbReference type="Proteomes" id="UP000663828"/>
    </source>
</evidence>
<keyword evidence="6 7" id="KW-1015">Disulfide bond</keyword>
<feature type="transmembrane region" description="Helical" evidence="9">
    <location>
        <begin position="1344"/>
        <end position="1366"/>
    </location>
</feature>
<evidence type="ECO:0000256" key="4">
    <source>
        <dbReference type="ARBA" id="ARBA00022989"/>
    </source>
</evidence>
<dbReference type="Gene3D" id="1.20.1070.10">
    <property type="entry name" value="Rhodopsin 7-helix transmembrane proteins"/>
    <property type="match status" value="1"/>
</dbReference>
<feature type="disulfide bond" evidence="8">
    <location>
        <begin position="598"/>
        <end position="613"/>
    </location>
</feature>
<keyword evidence="14" id="KW-1185">Reference proteome</keyword>
<dbReference type="PROSITE" id="PS01186">
    <property type="entry name" value="EGF_2"/>
    <property type="match status" value="1"/>
</dbReference>
<evidence type="ECO:0000256" key="1">
    <source>
        <dbReference type="ARBA" id="ARBA00004167"/>
    </source>
</evidence>
<dbReference type="SMART" id="SM00181">
    <property type="entry name" value="EGF"/>
    <property type="match status" value="4"/>
</dbReference>
<evidence type="ECO:0000259" key="12">
    <source>
        <dbReference type="PROSITE" id="PS50262"/>
    </source>
</evidence>
<dbReference type="SMART" id="SM00192">
    <property type="entry name" value="LDLa"/>
    <property type="match status" value="5"/>
</dbReference>
<feature type="transmembrane region" description="Helical" evidence="9">
    <location>
        <begin position="1386"/>
        <end position="1403"/>
    </location>
</feature>
<dbReference type="InterPro" id="IPR036055">
    <property type="entry name" value="LDL_receptor-like_sf"/>
</dbReference>
<dbReference type="GO" id="GO:0005886">
    <property type="term" value="C:plasma membrane"/>
    <property type="evidence" value="ECO:0007669"/>
    <property type="project" value="TreeGrafter"/>
</dbReference>
<evidence type="ECO:0000256" key="5">
    <source>
        <dbReference type="ARBA" id="ARBA00023136"/>
    </source>
</evidence>
<comment type="subcellular location">
    <subcellularLocation>
        <location evidence="1">Membrane</location>
        <topology evidence="1">Single-pass membrane protein</topology>
    </subcellularLocation>
</comment>
<name>A0A815JEB9_ADIRI</name>
<dbReference type="SUPFAM" id="SSF81321">
    <property type="entry name" value="Family A G protein-coupled receptor-like"/>
    <property type="match status" value="1"/>
</dbReference>
<comment type="caution">
    <text evidence="7">Lacks conserved residue(s) required for the propagation of feature annotation.</text>
</comment>
<dbReference type="InterPro" id="IPR000742">
    <property type="entry name" value="EGF"/>
</dbReference>
<dbReference type="InterPro" id="IPR050685">
    <property type="entry name" value="LDLR"/>
</dbReference>
<feature type="signal peptide" evidence="10">
    <location>
        <begin position="1"/>
        <end position="18"/>
    </location>
</feature>
<evidence type="ECO:0000259" key="11">
    <source>
        <dbReference type="PROSITE" id="PS50026"/>
    </source>
</evidence>
<dbReference type="InterPro" id="IPR002172">
    <property type="entry name" value="LDrepeatLR_classA_rpt"/>
</dbReference>
<gene>
    <name evidence="13" type="ORF">XAT740_LOCUS32849</name>
</gene>
<feature type="disulfide bond" evidence="8">
    <location>
        <begin position="199"/>
        <end position="214"/>
    </location>
</feature>
<feature type="transmembrane region" description="Helical" evidence="9">
    <location>
        <begin position="1263"/>
        <end position="1290"/>
    </location>
</feature>
<organism evidence="13 14">
    <name type="scientific">Adineta ricciae</name>
    <name type="common">Rotifer</name>
    <dbReference type="NCBI Taxonomy" id="249248"/>
    <lineage>
        <taxon>Eukaryota</taxon>
        <taxon>Metazoa</taxon>
        <taxon>Spiralia</taxon>
        <taxon>Gnathifera</taxon>
        <taxon>Rotifera</taxon>
        <taxon>Eurotatoria</taxon>
        <taxon>Bdelloidea</taxon>
        <taxon>Adinetida</taxon>
        <taxon>Adinetidae</taxon>
        <taxon>Adineta</taxon>
    </lineage>
</organism>
<evidence type="ECO:0000313" key="13">
    <source>
        <dbReference type="EMBL" id="CAF1376803.1"/>
    </source>
</evidence>
<keyword evidence="10" id="KW-0732">Signal</keyword>
<reference evidence="13" key="1">
    <citation type="submission" date="2021-02" db="EMBL/GenBank/DDBJ databases">
        <authorList>
            <person name="Nowell W R."/>
        </authorList>
    </citation>
    <scope>NUCLEOTIDE SEQUENCE</scope>
</reference>
<dbReference type="CDD" id="cd00112">
    <property type="entry name" value="LDLa"/>
    <property type="match status" value="1"/>
</dbReference>
<dbReference type="GO" id="GO:0004930">
    <property type="term" value="F:G protein-coupled receptor activity"/>
    <property type="evidence" value="ECO:0007669"/>
    <property type="project" value="InterPro"/>
</dbReference>
<accession>A0A815JEB9</accession>
<dbReference type="PANTHER" id="PTHR24270:SF61">
    <property type="entry name" value="EGF-LIKE DOMAIN-CONTAINING PROTEIN"/>
    <property type="match status" value="1"/>
</dbReference>
<feature type="transmembrane region" description="Helical" evidence="9">
    <location>
        <begin position="1521"/>
        <end position="1542"/>
    </location>
</feature>
<dbReference type="PROSITE" id="PS50068">
    <property type="entry name" value="LDLRA_2"/>
    <property type="match status" value="3"/>
</dbReference>
<proteinExistence type="predicted"/>
<evidence type="ECO:0000256" key="8">
    <source>
        <dbReference type="PROSITE-ProRule" id="PRU00124"/>
    </source>
</evidence>
<feature type="disulfide bond" evidence="7">
    <location>
        <begin position="1028"/>
        <end position="1037"/>
    </location>
</feature>
<dbReference type="Gene3D" id="2.10.25.10">
    <property type="entry name" value="Laminin"/>
    <property type="match status" value="1"/>
</dbReference>
<dbReference type="EMBL" id="CAJNOR010003093">
    <property type="protein sequence ID" value="CAF1376803.1"/>
    <property type="molecule type" value="Genomic_DNA"/>
</dbReference>
<evidence type="ECO:0000256" key="3">
    <source>
        <dbReference type="ARBA" id="ARBA00022737"/>
    </source>
</evidence>
<dbReference type="PANTHER" id="PTHR24270">
    <property type="entry name" value="LOW-DENSITY LIPOPROTEIN RECEPTOR-RELATED"/>
    <property type="match status" value="1"/>
</dbReference>
<dbReference type="SUPFAM" id="SSF57424">
    <property type="entry name" value="LDL receptor-like module"/>
    <property type="match status" value="1"/>
</dbReference>
<feature type="transmembrane region" description="Helical" evidence="9">
    <location>
        <begin position="1490"/>
        <end position="1509"/>
    </location>
</feature>
<protein>
    <submittedName>
        <fullName evidence="13">Uncharacterized protein</fullName>
    </submittedName>
</protein>
<dbReference type="PROSITE" id="PS00022">
    <property type="entry name" value="EGF_1"/>
    <property type="match status" value="4"/>
</dbReference>
<keyword evidence="3" id="KW-0677">Repeat</keyword>
<keyword evidence="4 9" id="KW-1133">Transmembrane helix</keyword>
<feature type="domain" description="EGF-like" evidence="11">
    <location>
        <begin position="926"/>
        <end position="964"/>
    </location>
</feature>
<feature type="disulfide bond" evidence="7">
    <location>
        <begin position="954"/>
        <end position="963"/>
    </location>
</feature>
<feature type="transmembrane region" description="Helical" evidence="9">
    <location>
        <begin position="1302"/>
        <end position="1324"/>
    </location>
</feature>
<keyword evidence="5 9" id="KW-0472">Membrane</keyword>
<dbReference type="InterPro" id="IPR017452">
    <property type="entry name" value="GPCR_Rhodpsn_7TM"/>
</dbReference>
<evidence type="ECO:0000256" key="10">
    <source>
        <dbReference type="SAM" id="SignalP"/>
    </source>
</evidence>
<dbReference type="GO" id="GO:0016192">
    <property type="term" value="P:vesicle-mediated transport"/>
    <property type="evidence" value="ECO:0007669"/>
    <property type="project" value="UniProtKB-ARBA"/>
</dbReference>
<dbReference type="Pfam" id="PF00008">
    <property type="entry name" value="EGF"/>
    <property type="match status" value="1"/>
</dbReference>
<dbReference type="SUPFAM" id="SSF57196">
    <property type="entry name" value="EGF/Laminin"/>
    <property type="match status" value="1"/>
</dbReference>
<evidence type="ECO:0000256" key="6">
    <source>
        <dbReference type="ARBA" id="ARBA00023157"/>
    </source>
</evidence>
<dbReference type="Pfam" id="PF00001">
    <property type="entry name" value="7tm_1"/>
    <property type="match status" value="1"/>
</dbReference>
<dbReference type="PROSITE" id="PS50026">
    <property type="entry name" value="EGF_3"/>
    <property type="match status" value="2"/>
</dbReference>
<comment type="caution">
    <text evidence="13">The sequence shown here is derived from an EMBL/GenBank/DDBJ whole genome shotgun (WGS) entry which is preliminary data.</text>
</comment>
<dbReference type="InterPro" id="IPR000276">
    <property type="entry name" value="GPCR_Rhodpsn"/>
</dbReference>
<evidence type="ECO:0000256" key="9">
    <source>
        <dbReference type="SAM" id="Phobius"/>
    </source>
</evidence>
<keyword evidence="7" id="KW-0245">EGF-like domain</keyword>
<dbReference type="PROSITE" id="PS50262">
    <property type="entry name" value="G_PROTEIN_RECEP_F1_2"/>
    <property type="match status" value="1"/>
</dbReference>
<dbReference type="Proteomes" id="UP000663828">
    <property type="component" value="Unassembled WGS sequence"/>
</dbReference>
<feature type="domain" description="G-protein coupled receptors family 1 profile" evidence="12">
    <location>
        <begin position="1281"/>
        <end position="1540"/>
    </location>
</feature>
<feature type="disulfide bond" evidence="7">
    <location>
        <begin position="930"/>
        <end position="940"/>
    </location>
</feature>
<feature type="disulfide bond" evidence="8">
    <location>
        <begin position="586"/>
        <end position="604"/>
    </location>
</feature>
<dbReference type="PRINTS" id="PR00261">
    <property type="entry name" value="LDLRECEPTOR"/>
</dbReference>
<dbReference type="Gene3D" id="4.10.400.10">
    <property type="entry name" value="Low-density Lipoprotein Receptor"/>
    <property type="match status" value="2"/>
</dbReference>
<evidence type="ECO:0000256" key="7">
    <source>
        <dbReference type="PROSITE-ProRule" id="PRU00076"/>
    </source>
</evidence>
<keyword evidence="2 9" id="KW-0812">Transmembrane</keyword>